<dbReference type="RefSeq" id="WP_110391306.1">
    <property type="nucleotide sequence ID" value="NZ_CALCOA010000244.1"/>
</dbReference>
<dbReference type="GO" id="GO:0005886">
    <property type="term" value="C:plasma membrane"/>
    <property type="evidence" value="ECO:0007669"/>
    <property type="project" value="UniProtKB-SubCell"/>
</dbReference>
<evidence type="ECO:0000256" key="7">
    <source>
        <dbReference type="ARBA" id="ARBA00022779"/>
    </source>
</evidence>
<keyword evidence="12" id="KW-1185">Reference proteome</keyword>
<comment type="subcellular location">
    <subcellularLocation>
        <location evidence="10">Cell inner membrane</location>
    </subcellularLocation>
    <subcellularLocation>
        <location evidence="2">Cell membrane</location>
        <topology evidence="2">Single-pass membrane protein</topology>
    </subcellularLocation>
</comment>
<sequence>MAQSKATPVAPNQKTPGNKRMLMIGVALLVALLLLLAGAVGYLFLNKNKEHGDEPTLGAPGTLPVFEKMEPFVINLSGEQGGMLQVEMETELAAESSREIVKAYNPKVRSAIIMLLSSKTSQELATAEGKAKLRNQIRKIINETIGASPDRPLVVGVVFTSFIVQQ</sequence>
<evidence type="ECO:0000256" key="5">
    <source>
        <dbReference type="ARBA" id="ARBA00022500"/>
    </source>
</evidence>
<dbReference type="PANTHER" id="PTHR35091">
    <property type="entry name" value="FLAGELLAR PROTEIN FLIL"/>
    <property type="match status" value="1"/>
</dbReference>
<evidence type="ECO:0000313" key="11">
    <source>
        <dbReference type="EMBL" id="PXX77631.1"/>
    </source>
</evidence>
<protein>
    <recommendedName>
        <fullName evidence="10">Flagellar protein FliL</fullName>
    </recommendedName>
</protein>
<evidence type="ECO:0000313" key="12">
    <source>
        <dbReference type="Proteomes" id="UP000247555"/>
    </source>
</evidence>
<evidence type="ECO:0000256" key="4">
    <source>
        <dbReference type="ARBA" id="ARBA00022475"/>
    </source>
</evidence>
<keyword evidence="11" id="KW-0282">Flagellum</keyword>
<evidence type="ECO:0000256" key="1">
    <source>
        <dbReference type="ARBA" id="ARBA00002254"/>
    </source>
</evidence>
<evidence type="ECO:0000256" key="6">
    <source>
        <dbReference type="ARBA" id="ARBA00022692"/>
    </source>
</evidence>
<reference evidence="11 12" key="1">
    <citation type="submission" date="2018-05" db="EMBL/GenBank/DDBJ databases">
        <title>Genomic Encyclopedia of Type Strains, Phase IV (KMG-IV): sequencing the most valuable type-strain genomes for metagenomic binning, comparative biology and taxonomic classification.</title>
        <authorList>
            <person name="Goeker M."/>
        </authorList>
    </citation>
    <scope>NUCLEOTIDE SEQUENCE [LARGE SCALE GENOMIC DNA]</scope>
    <source>
        <strain evidence="11 12">DSM 29661</strain>
    </source>
</reference>
<keyword evidence="6 10" id="KW-0812">Transmembrane</keyword>
<comment type="caution">
    <text evidence="11">The sequence shown here is derived from an EMBL/GenBank/DDBJ whole genome shotgun (WGS) entry which is preliminary data.</text>
</comment>
<name>A0A318KIG2_9NEIS</name>
<feature type="transmembrane region" description="Helical" evidence="10">
    <location>
        <begin position="21"/>
        <end position="45"/>
    </location>
</feature>
<dbReference type="Proteomes" id="UP000247555">
    <property type="component" value="Unassembled WGS sequence"/>
</dbReference>
<dbReference type="EMBL" id="QJKI01000016">
    <property type="protein sequence ID" value="PXX77631.1"/>
    <property type="molecule type" value="Genomic_DNA"/>
</dbReference>
<evidence type="ECO:0000256" key="8">
    <source>
        <dbReference type="ARBA" id="ARBA00022989"/>
    </source>
</evidence>
<dbReference type="AlphaFoldDB" id="A0A318KIG2"/>
<keyword evidence="11" id="KW-0969">Cilium</keyword>
<gene>
    <name evidence="11" type="ORF">DFR34_11610</name>
</gene>
<comment type="similarity">
    <text evidence="3 10">Belongs to the FliL family.</text>
</comment>
<dbReference type="InterPro" id="IPR005503">
    <property type="entry name" value="FliL"/>
</dbReference>
<keyword evidence="5 10" id="KW-0145">Chemotaxis</keyword>
<evidence type="ECO:0000256" key="3">
    <source>
        <dbReference type="ARBA" id="ARBA00008281"/>
    </source>
</evidence>
<keyword evidence="8 10" id="KW-1133">Transmembrane helix</keyword>
<dbReference type="GO" id="GO:0006935">
    <property type="term" value="P:chemotaxis"/>
    <property type="evidence" value="ECO:0007669"/>
    <property type="project" value="UniProtKB-KW"/>
</dbReference>
<dbReference type="GO" id="GO:0009425">
    <property type="term" value="C:bacterial-type flagellum basal body"/>
    <property type="evidence" value="ECO:0007669"/>
    <property type="project" value="InterPro"/>
</dbReference>
<proteinExistence type="inferred from homology"/>
<dbReference type="OrthoDB" id="5297029at2"/>
<keyword evidence="11" id="KW-0966">Cell projection</keyword>
<evidence type="ECO:0000256" key="9">
    <source>
        <dbReference type="ARBA" id="ARBA00023136"/>
    </source>
</evidence>
<organism evidence="11 12">
    <name type="scientific">Rivihabitans pingtungensis</name>
    <dbReference type="NCBI Taxonomy" id="1054498"/>
    <lineage>
        <taxon>Bacteria</taxon>
        <taxon>Pseudomonadati</taxon>
        <taxon>Pseudomonadota</taxon>
        <taxon>Betaproteobacteria</taxon>
        <taxon>Neisseriales</taxon>
        <taxon>Aquaspirillaceae</taxon>
        <taxon>Rivihabitans</taxon>
    </lineage>
</organism>
<evidence type="ECO:0000256" key="2">
    <source>
        <dbReference type="ARBA" id="ARBA00004162"/>
    </source>
</evidence>
<accession>A0A318KIG2</accession>
<keyword evidence="4" id="KW-1003">Cell membrane</keyword>
<keyword evidence="9 10" id="KW-0472">Membrane</keyword>
<dbReference type="Pfam" id="PF03748">
    <property type="entry name" value="FliL"/>
    <property type="match status" value="1"/>
</dbReference>
<keyword evidence="10" id="KW-0997">Cell inner membrane</keyword>
<dbReference type="GO" id="GO:0071978">
    <property type="term" value="P:bacterial-type flagellum-dependent swarming motility"/>
    <property type="evidence" value="ECO:0007669"/>
    <property type="project" value="TreeGrafter"/>
</dbReference>
<dbReference type="PANTHER" id="PTHR35091:SF2">
    <property type="entry name" value="FLAGELLAR PROTEIN FLIL"/>
    <property type="match status" value="1"/>
</dbReference>
<comment type="function">
    <text evidence="1 10">Controls the rotational direction of flagella during chemotaxis.</text>
</comment>
<keyword evidence="7 10" id="KW-0283">Flagellar rotation</keyword>
<evidence type="ECO:0000256" key="10">
    <source>
        <dbReference type="RuleBase" id="RU364125"/>
    </source>
</evidence>